<gene>
    <name evidence="2" type="ORF">TCEB3V08_LOCUS10197</name>
</gene>
<dbReference type="PANTHER" id="PTHR33050:SF7">
    <property type="entry name" value="RIBONUCLEASE H"/>
    <property type="match status" value="1"/>
</dbReference>
<sequence length="415" mass="46437">MFGGAGSDGLSLVNRESNPYACRKGSVPTIPERIQHKMSIQSPPALLVEKYLIEIAKNYNIEFKPDPQVMKEDQQTSGVDALLDLNDSDTNNLGGGQGPPQPAGFVGFPQPPMLPSQQSSDFQNFNFHSDHCVSRHSKLGALQAPHSDNASNFPSEERYPDIMLRPPISSHRRRQLDNRQWSWTEGMDQIIQDWCDTGLLKKNQHITDAFALWTVPKSNGKLRIIQDYSPWTEYIETPVFSLRNMAADSQRFIGVYYRAGKYSATRLPMGHALALALLQKIMMEAIEAIEEVALDLKGVTYLDDILFYTPHWETLEDIPGLLQSMGFTINEGKSSNTPLQTLIYLGLIVDSTGQTLTMTEDAQARARVLLNHLRATNAKGRERIAGYFSWLGHNTTESIVAFQRLPRKSLAFPGG</sequence>
<dbReference type="InterPro" id="IPR000477">
    <property type="entry name" value="RT_dom"/>
</dbReference>
<dbReference type="Gene3D" id="1.20.1260.60">
    <property type="entry name" value="Vacuolar protein sorting-associated protein Ist1"/>
    <property type="match status" value="1"/>
</dbReference>
<dbReference type="EMBL" id="OC321311">
    <property type="protein sequence ID" value="CAD7409816.1"/>
    <property type="molecule type" value="Genomic_DNA"/>
</dbReference>
<dbReference type="InterPro" id="IPR042277">
    <property type="entry name" value="IST1-like"/>
</dbReference>
<dbReference type="InterPro" id="IPR043502">
    <property type="entry name" value="DNA/RNA_pol_sf"/>
</dbReference>
<dbReference type="InterPro" id="IPR043128">
    <property type="entry name" value="Rev_trsase/Diguanyl_cyclase"/>
</dbReference>
<dbReference type="AlphaFoldDB" id="A0A7R9DA29"/>
<evidence type="ECO:0000259" key="1">
    <source>
        <dbReference type="Pfam" id="PF00078"/>
    </source>
</evidence>
<protein>
    <recommendedName>
        <fullName evidence="1">Reverse transcriptase domain-containing protein</fullName>
    </recommendedName>
</protein>
<evidence type="ECO:0000313" key="2">
    <source>
        <dbReference type="EMBL" id="CAD7409816.1"/>
    </source>
</evidence>
<organism evidence="2">
    <name type="scientific">Timema cristinae</name>
    <name type="common">Walking stick</name>
    <dbReference type="NCBI Taxonomy" id="61476"/>
    <lineage>
        <taxon>Eukaryota</taxon>
        <taxon>Metazoa</taxon>
        <taxon>Ecdysozoa</taxon>
        <taxon>Arthropoda</taxon>
        <taxon>Hexapoda</taxon>
        <taxon>Insecta</taxon>
        <taxon>Pterygota</taxon>
        <taxon>Neoptera</taxon>
        <taxon>Polyneoptera</taxon>
        <taxon>Phasmatodea</taxon>
        <taxon>Timematodea</taxon>
        <taxon>Timematoidea</taxon>
        <taxon>Timematidae</taxon>
        <taxon>Timema</taxon>
    </lineage>
</organism>
<dbReference type="Gene3D" id="3.30.70.270">
    <property type="match status" value="1"/>
</dbReference>
<dbReference type="Pfam" id="PF00078">
    <property type="entry name" value="RVT_1"/>
    <property type="match status" value="1"/>
</dbReference>
<dbReference type="PANTHER" id="PTHR33050">
    <property type="entry name" value="REVERSE TRANSCRIPTASE DOMAIN-CONTAINING PROTEIN"/>
    <property type="match status" value="1"/>
</dbReference>
<dbReference type="InterPro" id="IPR052055">
    <property type="entry name" value="Hepadnavirus_pol/RT"/>
</dbReference>
<reference evidence="2" key="1">
    <citation type="submission" date="2020-11" db="EMBL/GenBank/DDBJ databases">
        <authorList>
            <person name="Tran Van P."/>
        </authorList>
    </citation>
    <scope>NUCLEOTIDE SEQUENCE</scope>
</reference>
<dbReference type="GO" id="GO:0071897">
    <property type="term" value="P:DNA biosynthetic process"/>
    <property type="evidence" value="ECO:0007669"/>
    <property type="project" value="UniProtKB-ARBA"/>
</dbReference>
<proteinExistence type="predicted"/>
<dbReference type="SUPFAM" id="SSF56672">
    <property type="entry name" value="DNA/RNA polymerases"/>
    <property type="match status" value="1"/>
</dbReference>
<name>A0A7R9DA29_TIMCR</name>
<feature type="domain" description="Reverse transcriptase" evidence="1">
    <location>
        <begin position="259"/>
        <end position="348"/>
    </location>
</feature>
<accession>A0A7R9DA29</accession>